<dbReference type="SUPFAM" id="SSF81324">
    <property type="entry name" value="Voltage-gated potassium channels"/>
    <property type="match status" value="1"/>
</dbReference>
<proteinExistence type="predicted"/>
<evidence type="ECO:0000313" key="3">
    <source>
        <dbReference type="Proteomes" id="UP000503312"/>
    </source>
</evidence>
<feature type="transmembrane region" description="Helical" evidence="1">
    <location>
        <begin position="26"/>
        <end position="46"/>
    </location>
</feature>
<keyword evidence="1" id="KW-0472">Membrane</keyword>
<organism evidence="2 3">
    <name type="scientific">Polynucleobacter tropicus</name>
    <dbReference type="NCBI Taxonomy" id="1743174"/>
    <lineage>
        <taxon>Bacteria</taxon>
        <taxon>Pseudomonadati</taxon>
        <taxon>Pseudomonadota</taxon>
        <taxon>Betaproteobacteria</taxon>
        <taxon>Burkholderiales</taxon>
        <taxon>Burkholderiaceae</taxon>
        <taxon>Polynucleobacter</taxon>
    </lineage>
</organism>
<gene>
    <name evidence="2" type="ORF">DCO17_06460</name>
</gene>
<dbReference type="Proteomes" id="UP000503312">
    <property type="component" value="Chromosome"/>
</dbReference>
<feature type="transmembrane region" description="Helical" evidence="1">
    <location>
        <begin position="102"/>
        <end position="122"/>
    </location>
</feature>
<keyword evidence="3" id="KW-1185">Reference proteome</keyword>
<dbReference type="EMBL" id="CP028942">
    <property type="protein sequence ID" value="QKM64901.1"/>
    <property type="molecule type" value="Genomic_DNA"/>
</dbReference>
<keyword evidence="1" id="KW-1133">Transmembrane helix</keyword>
<protein>
    <recommendedName>
        <fullName evidence="4">Potassium channel domain-containing protein</fullName>
    </recommendedName>
</protein>
<dbReference type="AlphaFoldDB" id="A0A6M9PX96"/>
<feature type="transmembrane region" description="Helical" evidence="1">
    <location>
        <begin position="129"/>
        <end position="151"/>
    </location>
</feature>
<evidence type="ECO:0000313" key="2">
    <source>
        <dbReference type="EMBL" id="QKM64901.1"/>
    </source>
</evidence>
<keyword evidence="1" id="KW-0812">Transmembrane</keyword>
<dbReference type="KEGG" id="ptrp:DCO17_06460"/>
<dbReference type="RefSeq" id="WP_173955942.1">
    <property type="nucleotide sequence ID" value="NZ_CP028942.1"/>
</dbReference>
<feature type="transmembrane region" description="Helical" evidence="1">
    <location>
        <begin position="66"/>
        <end position="90"/>
    </location>
</feature>
<sequence>MTNLVDLTTQSTAFGIPLIPLLKDSFYGLIGLTAVLIFHGAFINHITMRFEISTDSFIRASKYNRVFFRFYLAFLFIALIHVAEIFIWAAYLIKLDLIHDPIGSLLFAGSCYTTIGFVADILPFGWKSLAFFIALSGLFSIAWTTSIMVGMTNTYKIAWKLKYKYYDPKNS</sequence>
<reference evidence="2 3" key="1">
    <citation type="submission" date="2018-04" db="EMBL/GenBank/DDBJ databases">
        <title>Polynucleobacter sp. UH21B genome.</title>
        <authorList>
            <person name="Hahn M.W."/>
        </authorList>
    </citation>
    <scope>NUCLEOTIDE SEQUENCE [LARGE SCALE GENOMIC DNA]</scope>
    <source>
        <strain evidence="2 3">MWH-UH21B</strain>
    </source>
</reference>
<accession>A0A6M9PX96</accession>
<evidence type="ECO:0000256" key="1">
    <source>
        <dbReference type="SAM" id="Phobius"/>
    </source>
</evidence>
<name>A0A6M9PX96_9BURK</name>
<evidence type="ECO:0008006" key="4">
    <source>
        <dbReference type="Google" id="ProtNLM"/>
    </source>
</evidence>